<dbReference type="Proteomes" id="UP001179952">
    <property type="component" value="Unassembled WGS sequence"/>
</dbReference>
<name>A0AAV9B5Q7_ACOGR</name>
<feature type="compositionally biased region" description="Basic and acidic residues" evidence="8">
    <location>
        <begin position="203"/>
        <end position="218"/>
    </location>
</feature>
<evidence type="ECO:0000256" key="8">
    <source>
        <dbReference type="SAM" id="MobiDB-lite"/>
    </source>
</evidence>
<keyword evidence="3" id="KW-0812">Transmembrane</keyword>
<accession>A0AAV9B5Q7</accession>
<dbReference type="GO" id="GO:0015031">
    <property type="term" value="P:protein transport"/>
    <property type="evidence" value="ECO:0007669"/>
    <property type="project" value="UniProtKB-KW"/>
</dbReference>
<reference evidence="9" key="1">
    <citation type="journal article" date="2023" name="Nat. Commun.">
        <title>Diploid and tetraploid genomes of Acorus and the evolution of monocots.</title>
        <authorList>
            <person name="Ma L."/>
            <person name="Liu K.W."/>
            <person name="Li Z."/>
            <person name="Hsiao Y.Y."/>
            <person name="Qi Y."/>
            <person name="Fu T."/>
            <person name="Tang G.D."/>
            <person name="Zhang D."/>
            <person name="Sun W.H."/>
            <person name="Liu D.K."/>
            <person name="Li Y."/>
            <person name="Chen G.Z."/>
            <person name="Liu X.D."/>
            <person name="Liao X.Y."/>
            <person name="Jiang Y.T."/>
            <person name="Yu X."/>
            <person name="Hao Y."/>
            <person name="Huang J."/>
            <person name="Zhao X.W."/>
            <person name="Ke S."/>
            <person name="Chen Y.Y."/>
            <person name="Wu W.L."/>
            <person name="Hsu J.L."/>
            <person name="Lin Y.F."/>
            <person name="Huang M.D."/>
            <person name="Li C.Y."/>
            <person name="Huang L."/>
            <person name="Wang Z.W."/>
            <person name="Zhao X."/>
            <person name="Zhong W.Y."/>
            <person name="Peng D.H."/>
            <person name="Ahmad S."/>
            <person name="Lan S."/>
            <person name="Zhang J.S."/>
            <person name="Tsai W.C."/>
            <person name="Van de Peer Y."/>
            <person name="Liu Z.J."/>
        </authorList>
    </citation>
    <scope>NUCLEOTIDE SEQUENCE</scope>
    <source>
        <strain evidence="9">SCP</strain>
    </source>
</reference>
<dbReference type="InterPro" id="IPR003369">
    <property type="entry name" value="TatA/B/E"/>
</dbReference>
<organism evidence="9 10">
    <name type="scientific">Acorus gramineus</name>
    <name type="common">Dwarf sweet flag</name>
    <dbReference type="NCBI Taxonomy" id="55184"/>
    <lineage>
        <taxon>Eukaryota</taxon>
        <taxon>Viridiplantae</taxon>
        <taxon>Streptophyta</taxon>
        <taxon>Embryophyta</taxon>
        <taxon>Tracheophyta</taxon>
        <taxon>Spermatophyta</taxon>
        <taxon>Magnoliopsida</taxon>
        <taxon>Liliopsida</taxon>
        <taxon>Acoraceae</taxon>
        <taxon>Acorus</taxon>
    </lineage>
</organism>
<keyword evidence="10" id="KW-1185">Reference proteome</keyword>
<keyword evidence="2" id="KW-0813">Transport</keyword>
<keyword evidence="6" id="KW-0811">Translocation</keyword>
<evidence type="ECO:0000313" key="10">
    <source>
        <dbReference type="Proteomes" id="UP001179952"/>
    </source>
</evidence>
<evidence type="ECO:0000256" key="7">
    <source>
        <dbReference type="ARBA" id="ARBA00023136"/>
    </source>
</evidence>
<dbReference type="PANTHER" id="PTHR33162:SF1">
    <property type="entry name" value="SEC-INDEPENDENT PROTEIN TRANSLOCASE PROTEIN TATA, CHLOROPLASTIC"/>
    <property type="match status" value="1"/>
</dbReference>
<keyword evidence="7" id="KW-0472">Membrane</keyword>
<evidence type="ECO:0000256" key="2">
    <source>
        <dbReference type="ARBA" id="ARBA00022448"/>
    </source>
</evidence>
<dbReference type="GO" id="GO:0016020">
    <property type="term" value="C:membrane"/>
    <property type="evidence" value="ECO:0007669"/>
    <property type="project" value="UniProtKB-SubCell"/>
</dbReference>
<comment type="subcellular location">
    <subcellularLocation>
        <location evidence="1">Membrane</location>
        <topology evidence="1">Single-pass membrane protein</topology>
    </subcellularLocation>
</comment>
<proteinExistence type="predicted"/>
<gene>
    <name evidence="9" type="ORF">QJS04_geneDACA007446</name>
</gene>
<evidence type="ECO:0000256" key="5">
    <source>
        <dbReference type="ARBA" id="ARBA00022989"/>
    </source>
</evidence>
<reference evidence="9" key="2">
    <citation type="submission" date="2023-06" db="EMBL/GenBank/DDBJ databases">
        <authorList>
            <person name="Ma L."/>
            <person name="Liu K.-W."/>
            <person name="Li Z."/>
            <person name="Hsiao Y.-Y."/>
            <person name="Qi Y."/>
            <person name="Fu T."/>
            <person name="Tang G."/>
            <person name="Zhang D."/>
            <person name="Sun W.-H."/>
            <person name="Liu D.-K."/>
            <person name="Li Y."/>
            <person name="Chen G.-Z."/>
            <person name="Liu X.-D."/>
            <person name="Liao X.-Y."/>
            <person name="Jiang Y.-T."/>
            <person name="Yu X."/>
            <person name="Hao Y."/>
            <person name="Huang J."/>
            <person name="Zhao X.-W."/>
            <person name="Ke S."/>
            <person name="Chen Y.-Y."/>
            <person name="Wu W.-L."/>
            <person name="Hsu J.-L."/>
            <person name="Lin Y.-F."/>
            <person name="Huang M.-D."/>
            <person name="Li C.-Y."/>
            <person name="Huang L."/>
            <person name="Wang Z.-W."/>
            <person name="Zhao X."/>
            <person name="Zhong W.-Y."/>
            <person name="Peng D.-H."/>
            <person name="Ahmad S."/>
            <person name="Lan S."/>
            <person name="Zhang J.-S."/>
            <person name="Tsai W.-C."/>
            <person name="Van De Peer Y."/>
            <person name="Liu Z.-J."/>
        </authorList>
    </citation>
    <scope>NUCLEOTIDE SEQUENCE</scope>
    <source>
        <strain evidence="9">SCP</strain>
        <tissue evidence="9">Leaves</tissue>
    </source>
</reference>
<dbReference type="Gene3D" id="1.20.5.3310">
    <property type="match status" value="1"/>
</dbReference>
<evidence type="ECO:0000313" key="9">
    <source>
        <dbReference type="EMBL" id="KAK1271910.1"/>
    </source>
</evidence>
<evidence type="ECO:0000256" key="3">
    <source>
        <dbReference type="ARBA" id="ARBA00022692"/>
    </source>
</evidence>
<dbReference type="EMBL" id="JAUJYN010000005">
    <property type="protein sequence ID" value="KAK1271910.1"/>
    <property type="molecule type" value="Genomic_DNA"/>
</dbReference>
<feature type="region of interest" description="Disordered" evidence="8">
    <location>
        <begin position="181"/>
        <end position="218"/>
    </location>
</feature>
<dbReference type="PRINTS" id="PR01506">
    <property type="entry name" value="TATBPROTEIN"/>
</dbReference>
<dbReference type="AlphaFoldDB" id="A0AAV9B5Q7"/>
<keyword evidence="4" id="KW-0653">Protein transport</keyword>
<sequence length="218" mass="23889">MDPKTTTFINHYRRNIRTEQLMPIKKKKNPQKKKQKVIEQTEMELSLSASASLMATPSISRVSPTLASRSSLFFSNGGGFRSVSARRWRGGGAAAVERRGSGGLNCRCLFGLGVPELVVIAGVAALVFGPRQLPEVGRSIGKTVKSFQQRIFDPRTSNSWCKVLDSSADGNFLQKAAKEFETELKKEPDADPPLENPTSVSSEGEKKEKELEASKEST</sequence>
<dbReference type="Pfam" id="PF02416">
    <property type="entry name" value="TatA_B_E"/>
    <property type="match status" value="1"/>
</dbReference>
<dbReference type="PANTHER" id="PTHR33162">
    <property type="entry name" value="SEC-INDEPENDENT PROTEIN TRANSLOCASE PROTEIN TATA, CHLOROPLASTIC"/>
    <property type="match status" value="1"/>
</dbReference>
<protein>
    <submittedName>
        <fullName evidence="9">Uncharacterized protein</fullName>
    </submittedName>
</protein>
<evidence type="ECO:0000256" key="6">
    <source>
        <dbReference type="ARBA" id="ARBA00023010"/>
    </source>
</evidence>
<comment type="caution">
    <text evidence="9">The sequence shown here is derived from an EMBL/GenBank/DDBJ whole genome shotgun (WGS) entry which is preliminary data.</text>
</comment>
<evidence type="ECO:0000256" key="4">
    <source>
        <dbReference type="ARBA" id="ARBA00022927"/>
    </source>
</evidence>
<keyword evidence="5" id="KW-1133">Transmembrane helix</keyword>
<evidence type="ECO:0000256" key="1">
    <source>
        <dbReference type="ARBA" id="ARBA00004167"/>
    </source>
</evidence>